<dbReference type="Pfam" id="PF00017">
    <property type="entry name" value="SH2"/>
    <property type="match status" value="1"/>
</dbReference>
<name>G1N3K5_MELGA</name>
<reference evidence="6" key="3">
    <citation type="submission" date="2025-09" db="UniProtKB">
        <authorList>
            <consortium name="Ensembl"/>
        </authorList>
    </citation>
    <scope>IDENTIFICATION</scope>
</reference>
<dbReference type="AlphaFoldDB" id="G1N3K5"/>
<dbReference type="InterPro" id="IPR047015">
    <property type="entry name" value="VAV3_SH3_1"/>
</dbReference>
<gene>
    <name evidence="6" type="primary">VAV3</name>
</gene>
<feature type="domain" description="SH3" evidence="5">
    <location>
        <begin position="220"/>
        <end position="279"/>
    </location>
</feature>
<evidence type="ECO:0000313" key="6">
    <source>
        <dbReference type="Ensembl" id="ENSMGAP00000006305.3"/>
    </source>
</evidence>
<dbReference type="InterPro" id="IPR001452">
    <property type="entry name" value="SH3_domain"/>
</dbReference>
<keyword evidence="2" id="KW-0727">SH2 domain</keyword>
<dbReference type="InterPro" id="IPR036860">
    <property type="entry name" value="SH2_dom_sf"/>
</dbReference>
<dbReference type="InterPro" id="IPR000980">
    <property type="entry name" value="SH2"/>
</dbReference>
<dbReference type="PRINTS" id="PR01887">
    <property type="entry name" value="SPECTRNALPHA"/>
</dbReference>
<sequence length="279" mass="31677">MQVIRNYKGIPQPAPQDGPPLHIQIGDTIELITGDAHSLFWQGRNLTTGELGFFPSDAVKPSPCVPKPVDYSSQLWFAGAMERLQAESELINRINSTYLVRHRTKESGEYAISIKYNNEVKHIKILTRDGYFHIAENRKFKNLMELVDYYKHHSLKEGFRSLDTTLQFPYKESENSVGQRGNRAGGNSPPLFCGFSFVTPPDFSFVPPSSSPFWSVLSPKVIGIAIARYDFCARDMRELSLLKGDVVKIYTKMSANGWWRGEVNGRVGWFPSTYVEEDE</sequence>
<evidence type="ECO:0000256" key="2">
    <source>
        <dbReference type="PROSITE-ProRule" id="PRU00191"/>
    </source>
</evidence>
<evidence type="ECO:0000256" key="3">
    <source>
        <dbReference type="PROSITE-ProRule" id="PRU00192"/>
    </source>
</evidence>
<dbReference type="CDD" id="cd11981">
    <property type="entry name" value="SH3_VAV3_1"/>
    <property type="match status" value="1"/>
</dbReference>
<reference evidence="6 7" key="1">
    <citation type="journal article" date="2010" name="PLoS Biol.">
        <title>Multi-platform next-generation sequencing of the domestic turkey (Meleagris gallopavo): genome assembly and analysis.</title>
        <authorList>
            <person name="Dalloul R.A."/>
            <person name="Long J.A."/>
            <person name="Zimin A.V."/>
            <person name="Aslam L."/>
            <person name="Beal K."/>
            <person name="Blomberg L.A."/>
            <person name="Bouffard P."/>
            <person name="Burt D.W."/>
            <person name="Crasta O."/>
            <person name="Crooijmans R.P."/>
            <person name="Cooper K."/>
            <person name="Coulombe R.A."/>
            <person name="De S."/>
            <person name="Delany M.E."/>
            <person name="Dodgson J.B."/>
            <person name="Dong J.J."/>
            <person name="Evans C."/>
            <person name="Frederickson K.M."/>
            <person name="Flicek P."/>
            <person name="Florea L."/>
            <person name="Folkerts O."/>
            <person name="Groenen M.A."/>
            <person name="Harkins T.T."/>
            <person name="Herrero J."/>
            <person name="Hoffmann S."/>
            <person name="Megens H.J."/>
            <person name="Jiang A."/>
            <person name="de Jong P."/>
            <person name="Kaiser P."/>
            <person name="Kim H."/>
            <person name="Kim K.W."/>
            <person name="Kim S."/>
            <person name="Langenberger D."/>
            <person name="Lee M.K."/>
            <person name="Lee T."/>
            <person name="Mane S."/>
            <person name="Marcais G."/>
            <person name="Marz M."/>
            <person name="McElroy A.P."/>
            <person name="Modise T."/>
            <person name="Nefedov M."/>
            <person name="Notredame C."/>
            <person name="Paton I.R."/>
            <person name="Payne W.S."/>
            <person name="Pertea G."/>
            <person name="Prickett D."/>
            <person name="Puiu D."/>
            <person name="Qioa D."/>
            <person name="Raineri E."/>
            <person name="Ruffier M."/>
            <person name="Salzberg S.L."/>
            <person name="Schatz M.C."/>
            <person name="Scheuring C."/>
            <person name="Schmidt C.J."/>
            <person name="Schroeder S."/>
            <person name="Searle S.M."/>
            <person name="Smith E.J."/>
            <person name="Smith J."/>
            <person name="Sonstegard T.S."/>
            <person name="Stadler P.F."/>
            <person name="Tafer H."/>
            <person name="Tu Z.J."/>
            <person name="Van Tassell C.P."/>
            <person name="Vilella A.J."/>
            <person name="Williams K.P."/>
            <person name="Yorke J.A."/>
            <person name="Zhang L."/>
            <person name="Zhang H.B."/>
            <person name="Zhang X."/>
            <person name="Zhang Y."/>
            <person name="Reed K.M."/>
        </authorList>
    </citation>
    <scope>NUCLEOTIDE SEQUENCE [LARGE SCALE GENOMIC DNA]</scope>
</reference>
<dbReference type="GO" id="GO:0005085">
    <property type="term" value="F:guanyl-nucleotide exchange factor activity"/>
    <property type="evidence" value="ECO:0007669"/>
    <property type="project" value="TreeGrafter"/>
</dbReference>
<dbReference type="InParanoid" id="G1N3K5"/>
<dbReference type="FunFam" id="3.30.505.10:FF:000024">
    <property type="entry name" value="Vav guanine nucleotide exchange factor 2"/>
    <property type="match status" value="1"/>
</dbReference>
<dbReference type="SUPFAM" id="SSF55550">
    <property type="entry name" value="SH2 domain"/>
    <property type="match status" value="1"/>
</dbReference>
<dbReference type="CDD" id="cd11978">
    <property type="entry name" value="SH3_VAV3_2"/>
    <property type="match status" value="1"/>
</dbReference>
<dbReference type="GO" id="GO:0005737">
    <property type="term" value="C:cytoplasm"/>
    <property type="evidence" value="ECO:0007669"/>
    <property type="project" value="TreeGrafter"/>
</dbReference>
<dbReference type="Ensembl" id="ENSMGAT00000007053.3">
    <property type="protein sequence ID" value="ENSMGAP00000006305.3"/>
    <property type="gene ID" value="ENSMGAG00000006230.3"/>
</dbReference>
<dbReference type="PRINTS" id="PR00452">
    <property type="entry name" value="SH3DOMAIN"/>
</dbReference>
<evidence type="ECO:0000259" key="4">
    <source>
        <dbReference type="PROSITE" id="PS50001"/>
    </source>
</evidence>
<feature type="domain" description="SH2" evidence="4">
    <location>
        <begin position="76"/>
        <end position="170"/>
    </location>
</feature>
<proteinExistence type="predicted"/>
<dbReference type="Gene3D" id="3.30.505.10">
    <property type="entry name" value="SH2 domain"/>
    <property type="match status" value="1"/>
</dbReference>
<reference evidence="6" key="2">
    <citation type="submission" date="2025-08" db="UniProtKB">
        <authorList>
            <consortium name="Ensembl"/>
        </authorList>
    </citation>
    <scope>IDENTIFICATION</scope>
</reference>
<dbReference type="GeneTree" id="ENSGT00940000155252"/>
<evidence type="ECO:0000313" key="7">
    <source>
        <dbReference type="Proteomes" id="UP000001645"/>
    </source>
</evidence>
<dbReference type="SUPFAM" id="SSF50044">
    <property type="entry name" value="SH3-domain"/>
    <property type="match status" value="1"/>
</dbReference>
<dbReference type="InterPro" id="IPR035734">
    <property type="entry name" value="VAV3_SH3_2"/>
</dbReference>
<dbReference type="PANTHER" id="PTHR45818:SF1">
    <property type="entry name" value="GUANINE NUCLEOTIDE EXCHANGE FACTOR VAV3"/>
    <property type="match status" value="1"/>
</dbReference>
<dbReference type="PANTHER" id="PTHR45818">
    <property type="entry name" value="PROTEIN VAV"/>
    <property type="match status" value="1"/>
</dbReference>
<dbReference type="GO" id="GO:0016477">
    <property type="term" value="P:cell migration"/>
    <property type="evidence" value="ECO:0007669"/>
    <property type="project" value="TreeGrafter"/>
</dbReference>
<dbReference type="InterPro" id="IPR036028">
    <property type="entry name" value="SH3-like_dom_sf"/>
</dbReference>
<dbReference type="Bgee" id="ENSMGAG00000006230">
    <property type="expression patterns" value="Expressed in thymus and 12 other cell types or tissues"/>
</dbReference>
<dbReference type="PRINTS" id="PR00401">
    <property type="entry name" value="SH2DOMAIN"/>
</dbReference>
<dbReference type="Pfam" id="PF07653">
    <property type="entry name" value="SH3_2"/>
    <property type="match status" value="2"/>
</dbReference>
<dbReference type="SMART" id="SM00252">
    <property type="entry name" value="SH2"/>
    <property type="match status" value="1"/>
</dbReference>
<dbReference type="Proteomes" id="UP000001645">
    <property type="component" value="Chromosome 10"/>
</dbReference>
<feature type="domain" description="SH3" evidence="5">
    <location>
        <begin position="1"/>
        <end position="64"/>
    </location>
</feature>
<evidence type="ECO:0000259" key="5">
    <source>
        <dbReference type="PROSITE" id="PS50002"/>
    </source>
</evidence>
<dbReference type="PROSITE" id="PS50002">
    <property type="entry name" value="SH3"/>
    <property type="match status" value="2"/>
</dbReference>
<keyword evidence="7" id="KW-1185">Reference proteome</keyword>
<dbReference type="FunFam" id="2.30.30.40:FF:000039">
    <property type="entry name" value="Vav guanine nucleotide exchange factor 3"/>
    <property type="match status" value="1"/>
</dbReference>
<organism evidence="6 7">
    <name type="scientific">Meleagris gallopavo</name>
    <name type="common">Wild turkey</name>
    <dbReference type="NCBI Taxonomy" id="9103"/>
    <lineage>
        <taxon>Eukaryota</taxon>
        <taxon>Metazoa</taxon>
        <taxon>Chordata</taxon>
        <taxon>Craniata</taxon>
        <taxon>Vertebrata</taxon>
        <taxon>Euteleostomi</taxon>
        <taxon>Archelosauria</taxon>
        <taxon>Archosauria</taxon>
        <taxon>Dinosauria</taxon>
        <taxon>Saurischia</taxon>
        <taxon>Theropoda</taxon>
        <taxon>Coelurosauria</taxon>
        <taxon>Aves</taxon>
        <taxon>Neognathae</taxon>
        <taxon>Galloanserae</taxon>
        <taxon>Galliformes</taxon>
        <taxon>Phasianidae</taxon>
        <taxon>Meleagridinae</taxon>
        <taxon>Meleagris</taxon>
    </lineage>
</organism>
<dbReference type="GO" id="GO:0005886">
    <property type="term" value="C:plasma membrane"/>
    <property type="evidence" value="ECO:0007669"/>
    <property type="project" value="TreeGrafter"/>
</dbReference>
<dbReference type="Gene3D" id="2.30.30.40">
    <property type="entry name" value="SH3 Domains"/>
    <property type="match status" value="2"/>
</dbReference>
<protein>
    <submittedName>
        <fullName evidence="6">Uncharacterized protein</fullName>
    </submittedName>
</protein>
<keyword evidence="1 3" id="KW-0728">SH3 domain</keyword>
<dbReference type="InterPro" id="IPR035881">
    <property type="entry name" value="VAV3_SH2"/>
</dbReference>
<dbReference type="SMART" id="SM00326">
    <property type="entry name" value="SH3"/>
    <property type="match status" value="2"/>
</dbReference>
<evidence type="ECO:0000256" key="1">
    <source>
        <dbReference type="ARBA" id="ARBA00022443"/>
    </source>
</evidence>
<dbReference type="CDD" id="cd10407">
    <property type="entry name" value="SH2_Vav3"/>
    <property type="match status" value="1"/>
</dbReference>
<accession>G1N3K5</accession>
<dbReference type="PROSITE" id="PS50001">
    <property type="entry name" value="SH2"/>
    <property type="match status" value="1"/>
</dbReference>